<evidence type="ECO:0000313" key="1">
    <source>
        <dbReference type="EMBL" id="MCY9548649.1"/>
    </source>
</evidence>
<keyword evidence="2" id="KW-1185">Reference proteome</keyword>
<reference evidence="1 2" key="1">
    <citation type="submission" date="2022-05" db="EMBL/GenBank/DDBJ databases">
        <title>Genome Sequencing of Bee-Associated Microbes.</title>
        <authorList>
            <person name="Dunlap C."/>
        </authorList>
    </citation>
    <scope>NUCLEOTIDE SEQUENCE [LARGE SCALE GENOMIC DNA]</scope>
    <source>
        <strain evidence="1 2">NRRL BD-083</strain>
    </source>
</reference>
<dbReference type="RefSeq" id="WP_268638691.1">
    <property type="nucleotide sequence ID" value="NZ_JAMDLZ010000033.1"/>
</dbReference>
<sequence>MKKYPKAIWYPVLDDFSVKQGDYVRIESNSNQSIDENGIVTHYGILNNVVISEPAVTTKLNIQNEQEVMQFFRQTEWQPPKI</sequence>
<accession>A0ABT4ESL2</accession>
<dbReference type="Proteomes" id="UP001527052">
    <property type="component" value="Unassembled WGS sequence"/>
</dbReference>
<name>A0ABT4ESL2_9BACI</name>
<comment type="caution">
    <text evidence="1">The sequence shown here is derived from an EMBL/GenBank/DDBJ whole genome shotgun (WGS) entry which is preliminary data.</text>
</comment>
<dbReference type="EMBL" id="JAMDLZ010000033">
    <property type="protein sequence ID" value="MCY9548649.1"/>
    <property type="molecule type" value="Genomic_DNA"/>
</dbReference>
<protein>
    <submittedName>
        <fullName evidence="1">Uncharacterized protein</fullName>
    </submittedName>
</protein>
<evidence type="ECO:0000313" key="2">
    <source>
        <dbReference type="Proteomes" id="UP001527052"/>
    </source>
</evidence>
<proteinExistence type="predicted"/>
<organism evidence="1 2">
    <name type="scientific">Lysinibacillus xylanilyticus</name>
    <dbReference type="NCBI Taxonomy" id="582475"/>
    <lineage>
        <taxon>Bacteria</taxon>
        <taxon>Bacillati</taxon>
        <taxon>Bacillota</taxon>
        <taxon>Bacilli</taxon>
        <taxon>Bacillales</taxon>
        <taxon>Bacillaceae</taxon>
        <taxon>Lysinibacillus</taxon>
    </lineage>
</organism>
<gene>
    <name evidence="1" type="ORF">M5W82_17130</name>
</gene>